<reference evidence="2 3" key="1">
    <citation type="journal article" date="2022" name="Microbiol. Resour. Announc.">
        <title>Complete Genome Sequence of Mesorhizobium ciceri Strain R30, a Rhizobium Used as a Commercial Inoculant for Chickpea in Argentina.</title>
        <authorList>
            <person name="Foresto E."/>
            <person name="Revale S."/>
            <person name="Primo E."/>
            <person name="Nievas F."/>
            <person name="Carezzano E."/>
            <person name="Puente M."/>
            <person name="Alzari P."/>
            <person name="Mart M."/>
            <person name="Ben-Assaya M."/>
            <person name="Mornico D."/>
            <person name="Santoro M."/>
            <person name="Mart F."/>
            <person name="Giordano W."/>
            <person name="Bogino P."/>
        </authorList>
    </citation>
    <scope>NUCLEOTIDE SEQUENCE [LARGE SCALE GENOMIC DNA]</scope>
    <source>
        <strain evidence="2 3">R30</strain>
    </source>
</reference>
<protein>
    <recommendedName>
        <fullName evidence="4">DUF4424 domain-containing protein</fullName>
    </recommendedName>
</protein>
<proteinExistence type="predicted"/>
<dbReference type="EMBL" id="CP088147">
    <property type="protein sequence ID" value="UTU49832.1"/>
    <property type="molecule type" value="Genomic_DNA"/>
</dbReference>
<keyword evidence="1" id="KW-0732">Signal</keyword>
<keyword evidence="3" id="KW-1185">Reference proteome</keyword>
<evidence type="ECO:0008006" key="4">
    <source>
        <dbReference type="Google" id="ProtNLM"/>
    </source>
</evidence>
<feature type="chain" id="PRO_5044200248" description="DUF4424 domain-containing protein" evidence="1">
    <location>
        <begin position="20"/>
        <end position="187"/>
    </location>
</feature>
<dbReference type="AlphaFoldDB" id="A0AB38T640"/>
<evidence type="ECO:0000256" key="1">
    <source>
        <dbReference type="SAM" id="SignalP"/>
    </source>
</evidence>
<dbReference type="RefSeq" id="WP_024505505.1">
    <property type="nucleotide sequence ID" value="NZ_CP088147.1"/>
</dbReference>
<evidence type="ECO:0000313" key="3">
    <source>
        <dbReference type="Proteomes" id="UP001060070"/>
    </source>
</evidence>
<accession>A0AB38T640</accession>
<sequence length="187" mass="20579">MFKVASAIFSLVFVGGANAQSFQHIENCRQLVADADRLTCYDALKADGTAAPLKLEPAMNVADSPVKLARARFNVQMEDTRRSIYNPRIELYLSFENSSAKRVSALAMLITIKDAFGDEILVNDSKLDISIPPGGSTASNTYFFWEDNPFIHDDPYSRLIGPVTASTAKTEVAVKRIVYEDGSVESF</sequence>
<organism evidence="2 3">
    <name type="scientific">Mesorhizobium ciceri</name>
    <dbReference type="NCBI Taxonomy" id="39645"/>
    <lineage>
        <taxon>Bacteria</taxon>
        <taxon>Pseudomonadati</taxon>
        <taxon>Pseudomonadota</taxon>
        <taxon>Alphaproteobacteria</taxon>
        <taxon>Hyphomicrobiales</taxon>
        <taxon>Phyllobacteriaceae</taxon>
        <taxon>Mesorhizobium</taxon>
    </lineage>
</organism>
<gene>
    <name evidence="2" type="ORF">LRP29_20320</name>
</gene>
<evidence type="ECO:0000313" key="2">
    <source>
        <dbReference type="EMBL" id="UTU49832.1"/>
    </source>
</evidence>
<feature type="signal peptide" evidence="1">
    <location>
        <begin position="1"/>
        <end position="19"/>
    </location>
</feature>
<dbReference type="Proteomes" id="UP001060070">
    <property type="component" value="Chromosome"/>
</dbReference>
<name>A0AB38T640_9HYPH</name>